<sequence>MVFHVAAKVFEKTKTLSPTLCSSVMRGLSDPHYTTSKAEFLTMQKRFTKVWLASHSWRWHIYHTPPAFATTNNPVESFNGTLKRDYTLRKYLEMGSLVWQLMASCQNKSTTSKPFSVDPTSIVTLVLRPNENEKSLLSV</sequence>
<dbReference type="AlphaFoldDB" id="A0A225WYN0"/>
<dbReference type="EMBL" id="NBNE01000119">
    <property type="protein sequence ID" value="OWZ22653.1"/>
    <property type="molecule type" value="Genomic_DNA"/>
</dbReference>
<keyword evidence="2" id="KW-1185">Reference proteome</keyword>
<accession>A0A225WYN0</accession>
<reference evidence="2" key="1">
    <citation type="submission" date="2017-03" db="EMBL/GenBank/DDBJ databases">
        <title>Phytopthora megakarya and P. palmivora, two closely related causual agents of cacao black pod achieved similar genome size and gene model numbers by different mechanisms.</title>
        <authorList>
            <person name="Ali S."/>
            <person name="Shao J."/>
            <person name="Larry D.J."/>
            <person name="Kronmiller B."/>
            <person name="Shen D."/>
            <person name="Strem M.D."/>
            <person name="Melnick R.L."/>
            <person name="Guiltinan M.J."/>
            <person name="Tyler B.M."/>
            <person name="Meinhardt L.W."/>
            <person name="Bailey B.A."/>
        </authorList>
    </citation>
    <scope>NUCLEOTIDE SEQUENCE [LARGE SCALE GENOMIC DNA]</scope>
    <source>
        <strain evidence="2">zdho120</strain>
    </source>
</reference>
<dbReference type="OrthoDB" id="128946at2759"/>
<dbReference type="Proteomes" id="UP000198211">
    <property type="component" value="Unassembled WGS sequence"/>
</dbReference>
<organism evidence="1 2">
    <name type="scientific">Phytophthora megakarya</name>
    <dbReference type="NCBI Taxonomy" id="4795"/>
    <lineage>
        <taxon>Eukaryota</taxon>
        <taxon>Sar</taxon>
        <taxon>Stramenopiles</taxon>
        <taxon>Oomycota</taxon>
        <taxon>Peronosporomycetes</taxon>
        <taxon>Peronosporales</taxon>
        <taxon>Peronosporaceae</taxon>
        <taxon>Phytophthora</taxon>
    </lineage>
</organism>
<protein>
    <submittedName>
        <fullName evidence="1">Uncharacterized protein</fullName>
    </submittedName>
</protein>
<evidence type="ECO:0000313" key="1">
    <source>
        <dbReference type="EMBL" id="OWZ22653.1"/>
    </source>
</evidence>
<evidence type="ECO:0000313" key="2">
    <source>
        <dbReference type="Proteomes" id="UP000198211"/>
    </source>
</evidence>
<name>A0A225WYN0_9STRA</name>
<proteinExistence type="predicted"/>
<gene>
    <name evidence="1" type="ORF">PHMEG_0002597</name>
</gene>
<comment type="caution">
    <text evidence="1">The sequence shown here is derived from an EMBL/GenBank/DDBJ whole genome shotgun (WGS) entry which is preliminary data.</text>
</comment>